<protein>
    <submittedName>
        <fullName evidence="3">Uncharacterized protein</fullName>
    </submittedName>
</protein>
<keyword evidence="4" id="KW-1185">Reference proteome</keyword>
<feature type="compositionally biased region" description="Low complexity" evidence="1">
    <location>
        <begin position="262"/>
        <end position="281"/>
    </location>
</feature>
<evidence type="ECO:0000313" key="3">
    <source>
        <dbReference type="EMBL" id="AMB99334.1"/>
    </source>
</evidence>
<organism evidence="3 4">
    <name type="scientific">Aerococcus urinaehominis</name>
    <dbReference type="NCBI Taxonomy" id="128944"/>
    <lineage>
        <taxon>Bacteria</taxon>
        <taxon>Bacillati</taxon>
        <taxon>Bacillota</taxon>
        <taxon>Bacilli</taxon>
        <taxon>Lactobacillales</taxon>
        <taxon>Aerococcaceae</taxon>
        <taxon>Aerococcus</taxon>
    </lineage>
</organism>
<name>A0A0X8FLL4_9LACT</name>
<keyword evidence="2" id="KW-0812">Transmembrane</keyword>
<evidence type="ECO:0000256" key="2">
    <source>
        <dbReference type="SAM" id="Phobius"/>
    </source>
</evidence>
<dbReference type="EMBL" id="CP014163">
    <property type="protein sequence ID" value="AMB99334.1"/>
    <property type="molecule type" value="Genomic_DNA"/>
</dbReference>
<gene>
    <name evidence="3" type="ORF">AWM75_04660</name>
</gene>
<keyword evidence="2" id="KW-1133">Transmembrane helix</keyword>
<dbReference type="InterPro" id="IPR024449">
    <property type="entry name" value="Anti-sigma_RsgI_N"/>
</dbReference>
<dbReference type="STRING" id="128944.AWM75_04660"/>
<dbReference type="OrthoDB" id="9800626at2"/>
<reference evidence="3 4" key="1">
    <citation type="journal article" date="2016" name="Genome Announc.">
        <title>Complete Genome Sequences of Aerococcus christensenii CCUG 28831T, Aerococcus sanguinicola CCUG 43001T, Aerococcus urinae CCUG 36881T, Aerococcus urinaeequi CCUG 28094T, Aerococcus urinaehominis CCUG 42038 BT, and Aerococcus viridans CCUG 4311T.</title>
        <authorList>
            <person name="Carkaci D."/>
            <person name="Dargis R."/>
            <person name="Nielsen X.C."/>
            <person name="Skovgaard O."/>
            <person name="Fuursted K."/>
            <person name="Christensen J.J."/>
        </authorList>
    </citation>
    <scope>NUCLEOTIDE SEQUENCE [LARGE SCALE GENOMIC DNA]</scope>
    <source>
        <strain evidence="3 4">CCUG42038B</strain>
    </source>
</reference>
<feature type="region of interest" description="Disordered" evidence="1">
    <location>
        <begin position="249"/>
        <end position="338"/>
    </location>
</feature>
<proteinExistence type="predicted"/>
<dbReference type="PROSITE" id="PS51849">
    <property type="entry name" value="RSGI_N"/>
    <property type="match status" value="1"/>
</dbReference>
<dbReference type="RefSeq" id="WP_067978859.1">
    <property type="nucleotide sequence ID" value="NZ_CP014163.1"/>
</dbReference>
<dbReference type="AlphaFoldDB" id="A0A0X8FLL4"/>
<dbReference type="KEGG" id="auh:AWM75_04660"/>
<dbReference type="Pfam" id="PF12791">
    <property type="entry name" value="RsgI_N"/>
    <property type="match status" value="1"/>
</dbReference>
<feature type="transmembrane region" description="Helical" evidence="2">
    <location>
        <begin position="64"/>
        <end position="86"/>
    </location>
</feature>
<evidence type="ECO:0000313" key="4">
    <source>
        <dbReference type="Proteomes" id="UP000062260"/>
    </source>
</evidence>
<keyword evidence="2" id="KW-0472">Membrane</keyword>
<dbReference type="Proteomes" id="UP000062260">
    <property type="component" value="Chromosome"/>
</dbReference>
<accession>A0A0X8FLL4</accession>
<reference evidence="4" key="2">
    <citation type="submission" date="2016-01" db="EMBL/GenBank/DDBJ databases">
        <title>Six Aerococcus type strain genome sequencing and assembly using PacBio and Illumina Hiseq.</title>
        <authorList>
            <person name="Carkaci D."/>
            <person name="Dargis R."/>
            <person name="Nielsen X.C."/>
            <person name="Skovgaard O."/>
            <person name="Fuursted K."/>
            <person name="Christensen J.J."/>
        </authorList>
    </citation>
    <scope>NUCLEOTIDE SEQUENCE [LARGE SCALE GENOMIC DNA]</scope>
    <source>
        <strain evidence="4">CCUG42038B</strain>
    </source>
</reference>
<feature type="compositionally biased region" description="Acidic residues" evidence="1">
    <location>
        <begin position="299"/>
        <end position="338"/>
    </location>
</feature>
<sequence>MTYYKGLVTSIADNYALVLVPGASFKKIKLKEDLTVGQAILFTPEDLYSPQLTSRQSAKNRRLVWLRPLMAVASILLLMVGGWWLLGHSTDQVQAAISLGIETNLTVEVDEENQIIAITDGQADLSVYDSFLGRPLPEFYGEMTKFIDQQKQADIVIASTDKAPNYQQILQQLGNNQSKTNLIAIQGQLTDYQSAKASQRHLTNYLLDQAGIKLWNQTEGEKLTAAEKQKRLGNKARFIQIGSDKSVKEIRSSEIIPEDSRSSTATSGQANSAASSNVQSTPSQLPTEAPIVNEPGAVSDDDWYDDDNWDTDDDYDDDDYEIESDEDYDDDDWDDEDD</sequence>
<evidence type="ECO:0000256" key="1">
    <source>
        <dbReference type="SAM" id="MobiDB-lite"/>
    </source>
</evidence>